<reference evidence="2 3" key="1">
    <citation type="submission" date="2011-01" db="EMBL/GenBank/DDBJ databases">
        <title>Complete sequence of plasmid2 of Streptomyces flavogriseus ATCC 33331.</title>
        <authorList>
            <consortium name="US DOE Joint Genome Institute"/>
            <person name="Lucas S."/>
            <person name="Copeland A."/>
            <person name="Lapidus A."/>
            <person name="Cheng J.-F."/>
            <person name="Goodwin L."/>
            <person name="Pitluck S."/>
            <person name="Davenport K."/>
            <person name="Detter J.C."/>
            <person name="Han C."/>
            <person name="Tapia R."/>
            <person name="Land M."/>
            <person name="Hauser L."/>
            <person name="Kyrpides N."/>
            <person name="Ivanova N."/>
            <person name="Ovchinnikova G."/>
            <person name="Pagani I."/>
            <person name="Brumm P."/>
            <person name="Mead D."/>
            <person name="Woyke T."/>
        </authorList>
    </citation>
    <scope>NUCLEOTIDE SEQUENCE [LARGE SCALE GENOMIC DNA]</scope>
    <source>
        <strain evidence="3">ATCC 33331 / IAF-45CD</strain>
        <plasmid evidence="2 3">pSFLA02</plasmid>
    </source>
</reference>
<dbReference type="Proteomes" id="UP000002066">
    <property type="component" value="Plasmid pSFLA02"/>
</dbReference>
<feature type="region of interest" description="Disordered" evidence="1">
    <location>
        <begin position="41"/>
        <end position="63"/>
    </location>
</feature>
<proteinExistence type="predicted"/>
<dbReference type="EMBL" id="CP002477">
    <property type="protein sequence ID" value="ADW08014.1"/>
    <property type="molecule type" value="Genomic_DNA"/>
</dbReference>
<protein>
    <submittedName>
        <fullName evidence="2">Uncharacterized protein</fullName>
    </submittedName>
</protein>
<keyword evidence="2" id="KW-0614">Plasmid</keyword>
<dbReference type="AlphaFoldDB" id="A0A8D3WNE2"/>
<evidence type="ECO:0000256" key="1">
    <source>
        <dbReference type="SAM" id="MobiDB-lite"/>
    </source>
</evidence>
<sequence>MILHFASPDPLGRWPQGFLGEAVRWTENPVSSLRSWDHAGNDRALQAPTEDREFCGEPAMKLL</sequence>
<gene>
    <name evidence="2" type="ORF">Sfla_6722</name>
</gene>
<evidence type="ECO:0000313" key="3">
    <source>
        <dbReference type="Proteomes" id="UP000002066"/>
    </source>
</evidence>
<geneLocation type="plasmid" evidence="2 3">
    <name>pSFLA02</name>
</geneLocation>
<organism evidence="2 3">
    <name type="scientific">Streptomyces pratensis (strain ATCC 33331 / IAF-45CD)</name>
    <dbReference type="NCBI Taxonomy" id="591167"/>
    <lineage>
        <taxon>Bacteria</taxon>
        <taxon>Bacillati</taxon>
        <taxon>Actinomycetota</taxon>
        <taxon>Actinomycetes</taxon>
        <taxon>Kitasatosporales</taxon>
        <taxon>Streptomycetaceae</taxon>
        <taxon>Streptomyces</taxon>
    </lineage>
</organism>
<accession>A0A8D3WNE2</accession>
<name>A0A8D3WNE2_STRFA</name>
<dbReference type="KEGG" id="sfa:Sfla_6722"/>
<evidence type="ECO:0000313" key="2">
    <source>
        <dbReference type="EMBL" id="ADW08014.1"/>
    </source>
</evidence>